<protein>
    <submittedName>
        <fullName evidence="2">Uncharacterized protein</fullName>
    </submittedName>
</protein>
<keyword evidence="3" id="KW-1185">Reference proteome</keyword>
<dbReference type="RefSeq" id="WP_236957843.1">
    <property type="nucleotide sequence ID" value="NZ_JAETXX010000001.1"/>
</dbReference>
<organism evidence="2 3">
    <name type="scientific">Joostella atrarenae</name>
    <dbReference type="NCBI Taxonomy" id="679257"/>
    <lineage>
        <taxon>Bacteria</taxon>
        <taxon>Pseudomonadati</taxon>
        <taxon>Bacteroidota</taxon>
        <taxon>Flavobacteriia</taxon>
        <taxon>Flavobacteriales</taxon>
        <taxon>Flavobacteriaceae</taxon>
        <taxon>Joostella</taxon>
    </lineage>
</organism>
<keyword evidence="1" id="KW-0812">Transmembrane</keyword>
<keyword evidence="1" id="KW-0472">Membrane</keyword>
<proteinExistence type="predicted"/>
<feature type="transmembrane region" description="Helical" evidence="1">
    <location>
        <begin position="12"/>
        <end position="32"/>
    </location>
</feature>
<sequence>MSAQKKQLGQKIILGVLLLCIAALTGFSYFNYVESEEKVSFLENAKGMIVEDLESIQTDLNKLAEENENHIKQIDYSRKRIAMLMDSIQMLDVDYQILGRYRRELAEIRKENNYLHKVTDSIKQQNFLLSKEIDSTRLRYTELERYSNALKSANENLTQFTDSLINENIELTKKVDRDPALKVSALAGMAYKARGNGKVIETNRASKAERLRACFNIAPGTLLQPGERVFYIQFIDPKNQILGSRNAVNLNGKKLIYSKKVVVDYENKPMGICDYIIVKDLEMDGDYRVNVFYKENLLASSVFKLK</sequence>
<accession>A0ABS9J0C3</accession>
<dbReference type="EMBL" id="JAETXX010000001">
    <property type="protein sequence ID" value="MCF8713885.1"/>
    <property type="molecule type" value="Genomic_DNA"/>
</dbReference>
<comment type="caution">
    <text evidence="2">The sequence shown here is derived from an EMBL/GenBank/DDBJ whole genome shotgun (WGS) entry which is preliminary data.</text>
</comment>
<keyword evidence="1" id="KW-1133">Transmembrane helix</keyword>
<reference evidence="2 3" key="1">
    <citation type="submission" date="2021-01" db="EMBL/GenBank/DDBJ databases">
        <title>Genome sequencing of Joostella atrarenae M1-2 (= KCTC 23194).</title>
        <authorList>
            <person name="Zakaria M.R."/>
            <person name="Lam M.Q."/>
            <person name="Chong C.S."/>
        </authorList>
    </citation>
    <scope>NUCLEOTIDE SEQUENCE [LARGE SCALE GENOMIC DNA]</scope>
    <source>
        <strain evidence="2 3">M1-2</strain>
    </source>
</reference>
<dbReference type="Proteomes" id="UP000829517">
    <property type="component" value="Unassembled WGS sequence"/>
</dbReference>
<evidence type="ECO:0000313" key="2">
    <source>
        <dbReference type="EMBL" id="MCF8713885.1"/>
    </source>
</evidence>
<name>A0ABS9J0C3_9FLAO</name>
<gene>
    <name evidence="2" type="ORF">JM658_03510</name>
</gene>
<evidence type="ECO:0000313" key="3">
    <source>
        <dbReference type="Proteomes" id="UP000829517"/>
    </source>
</evidence>
<evidence type="ECO:0000256" key="1">
    <source>
        <dbReference type="SAM" id="Phobius"/>
    </source>
</evidence>